<organism evidence="4 5">
    <name type="scientific">Phytophthora megakarya</name>
    <dbReference type="NCBI Taxonomy" id="4795"/>
    <lineage>
        <taxon>Eukaryota</taxon>
        <taxon>Sar</taxon>
        <taxon>Stramenopiles</taxon>
        <taxon>Oomycota</taxon>
        <taxon>Peronosporomycetes</taxon>
        <taxon>Peronosporales</taxon>
        <taxon>Peronosporaceae</taxon>
        <taxon>Phytophthora</taxon>
    </lineage>
</organism>
<accession>A0A225UQT2</accession>
<dbReference type="GO" id="GO:0006508">
    <property type="term" value="P:proteolysis"/>
    <property type="evidence" value="ECO:0007669"/>
    <property type="project" value="InterPro"/>
</dbReference>
<proteinExistence type="predicted"/>
<evidence type="ECO:0000256" key="2">
    <source>
        <dbReference type="SAM" id="MobiDB-lite"/>
    </source>
</evidence>
<sequence length="501" mass="57181">MEKENIRDYLNRLNGYARNANIKFENGGRNAREHVKHFLETCGDKDLERQLTPMQLRDIYTLEDVMSDILKVEKRVSGRESSKFSSRKDEERYGDLRNSYGRSDNRTRTHDRSRSESRSIRVTLADATPPDLISELQVRTPQEDVNDYSEELPACIDETIGYEQNESDAEYFSQEEAQIDDPYAAQDEGVVAAANHNEHRAAVNGTFARSDKRPQQGGTPPSGYNQGGYRPPVGHGMRFSDNRGGRGFSKPQYGPCAACGGLNHSTHYCFRRCKLCQQVHDAGQCEAFNELAKILRTKVDKNDISLELQKIVFAERVIDADCIYAFISKCNYPDEDNDYSNITQDGDEYHWGNERVIDADCSYKVISKGKYPDVDNDYFTNTTGLEKERGISLWRSACEMVKMVPDERMGWWSSKRFDQRVRMRAIVRGAVNDVRIPILLDTGANVSIISTRLAKRLRLQQIRGHGRQLEVQGIKKGKMSTIIRVAAKITLGWNTVYQFDF</sequence>
<dbReference type="Pfam" id="PF13650">
    <property type="entry name" value="Asp_protease_2"/>
    <property type="match status" value="1"/>
</dbReference>
<feature type="compositionally biased region" description="Basic and acidic residues" evidence="2">
    <location>
        <begin position="79"/>
        <end position="95"/>
    </location>
</feature>
<keyword evidence="1" id="KW-0378">Hydrolase</keyword>
<feature type="domain" description="Peptidase A2" evidence="3">
    <location>
        <begin position="436"/>
        <end position="450"/>
    </location>
</feature>
<feature type="compositionally biased region" description="Basic and acidic residues" evidence="2">
    <location>
        <begin position="103"/>
        <end position="119"/>
    </location>
</feature>
<keyword evidence="5" id="KW-1185">Reference proteome</keyword>
<dbReference type="GO" id="GO:0004190">
    <property type="term" value="F:aspartic-type endopeptidase activity"/>
    <property type="evidence" value="ECO:0007669"/>
    <property type="project" value="InterPro"/>
</dbReference>
<feature type="region of interest" description="Disordered" evidence="2">
    <location>
        <begin position="79"/>
        <end position="126"/>
    </location>
</feature>
<evidence type="ECO:0000313" key="5">
    <source>
        <dbReference type="Proteomes" id="UP000198211"/>
    </source>
</evidence>
<dbReference type="InterPro" id="IPR001969">
    <property type="entry name" value="Aspartic_peptidase_AS"/>
</dbReference>
<protein>
    <recommendedName>
        <fullName evidence="3">Peptidase A2 domain-containing protein</fullName>
    </recommendedName>
</protein>
<evidence type="ECO:0000313" key="4">
    <source>
        <dbReference type="EMBL" id="OWY95328.1"/>
    </source>
</evidence>
<dbReference type="InterPro" id="IPR001995">
    <property type="entry name" value="Peptidase_A2_cat"/>
</dbReference>
<dbReference type="PROSITE" id="PS00141">
    <property type="entry name" value="ASP_PROTEASE"/>
    <property type="match status" value="1"/>
</dbReference>
<dbReference type="PROSITE" id="PS50175">
    <property type="entry name" value="ASP_PROT_RETROV"/>
    <property type="match status" value="1"/>
</dbReference>
<dbReference type="InterPro" id="IPR021109">
    <property type="entry name" value="Peptidase_aspartic_dom_sf"/>
</dbReference>
<comment type="caution">
    <text evidence="4">The sequence shown here is derived from an EMBL/GenBank/DDBJ whole genome shotgun (WGS) entry which is preliminary data.</text>
</comment>
<evidence type="ECO:0000256" key="1">
    <source>
        <dbReference type="ARBA" id="ARBA00022801"/>
    </source>
</evidence>
<dbReference type="Proteomes" id="UP000198211">
    <property type="component" value="Unassembled WGS sequence"/>
</dbReference>
<dbReference type="AlphaFoldDB" id="A0A225UQT2"/>
<evidence type="ECO:0000259" key="3">
    <source>
        <dbReference type="PROSITE" id="PS50175"/>
    </source>
</evidence>
<dbReference type="SUPFAM" id="SSF50630">
    <property type="entry name" value="Acid proteases"/>
    <property type="match status" value="1"/>
</dbReference>
<dbReference type="EMBL" id="NBNE01013083">
    <property type="protein sequence ID" value="OWY95328.1"/>
    <property type="molecule type" value="Genomic_DNA"/>
</dbReference>
<reference evidence="5" key="1">
    <citation type="submission" date="2017-03" db="EMBL/GenBank/DDBJ databases">
        <title>Phytopthora megakarya and P. palmivora, two closely related causual agents of cacao black pod achieved similar genome size and gene model numbers by different mechanisms.</title>
        <authorList>
            <person name="Ali S."/>
            <person name="Shao J."/>
            <person name="Larry D.J."/>
            <person name="Kronmiller B."/>
            <person name="Shen D."/>
            <person name="Strem M.D."/>
            <person name="Melnick R.L."/>
            <person name="Guiltinan M.J."/>
            <person name="Tyler B.M."/>
            <person name="Meinhardt L.W."/>
            <person name="Bailey B.A."/>
        </authorList>
    </citation>
    <scope>NUCLEOTIDE SEQUENCE [LARGE SCALE GENOMIC DNA]</scope>
    <source>
        <strain evidence="5">zdho120</strain>
    </source>
</reference>
<name>A0A225UQT2_9STRA</name>
<feature type="region of interest" description="Disordered" evidence="2">
    <location>
        <begin position="204"/>
        <end position="232"/>
    </location>
</feature>
<gene>
    <name evidence="4" type="ORF">PHMEG_00034697</name>
</gene>
<dbReference type="Gene3D" id="2.40.70.10">
    <property type="entry name" value="Acid Proteases"/>
    <property type="match status" value="1"/>
</dbReference>